<gene>
    <name evidence="2" type="ORF">PVAP13_8KG252009</name>
</gene>
<accession>A0A8T0PL95</accession>
<evidence type="ECO:0000256" key="1">
    <source>
        <dbReference type="SAM" id="MobiDB-lite"/>
    </source>
</evidence>
<organism evidence="2 3">
    <name type="scientific">Panicum virgatum</name>
    <name type="common">Blackwell switchgrass</name>
    <dbReference type="NCBI Taxonomy" id="38727"/>
    <lineage>
        <taxon>Eukaryota</taxon>
        <taxon>Viridiplantae</taxon>
        <taxon>Streptophyta</taxon>
        <taxon>Embryophyta</taxon>
        <taxon>Tracheophyta</taxon>
        <taxon>Spermatophyta</taxon>
        <taxon>Magnoliopsida</taxon>
        <taxon>Liliopsida</taxon>
        <taxon>Poales</taxon>
        <taxon>Poaceae</taxon>
        <taxon>PACMAD clade</taxon>
        <taxon>Panicoideae</taxon>
        <taxon>Panicodae</taxon>
        <taxon>Paniceae</taxon>
        <taxon>Panicinae</taxon>
        <taxon>Panicum</taxon>
        <taxon>Panicum sect. Hiantes</taxon>
    </lineage>
</organism>
<protein>
    <submittedName>
        <fullName evidence="2">Uncharacterized protein</fullName>
    </submittedName>
</protein>
<name>A0A8T0PL95_PANVG</name>
<reference evidence="2" key="1">
    <citation type="submission" date="2020-05" db="EMBL/GenBank/DDBJ databases">
        <title>WGS assembly of Panicum virgatum.</title>
        <authorList>
            <person name="Lovell J.T."/>
            <person name="Jenkins J."/>
            <person name="Shu S."/>
            <person name="Juenger T.E."/>
            <person name="Schmutz J."/>
        </authorList>
    </citation>
    <scope>NUCLEOTIDE SEQUENCE</scope>
    <source>
        <strain evidence="2">AP13</strain>
    </source>
</reference>
<feature type="region of interest" description="Disordered" evidence="1">
    <location>
        <begin position="116"/>
        <end position="139"/>
    </location>
</feature>
<proteinExistence type="predicted"/>
<evidence type="ECO:0000313" key="2">
    <source>
        <dbReference type="EMBL" id="KAG2562400.1"/>
    </source>
</evidence>
<dbReference type="AlphaFoldDB" id="A0A8T0PL95"/>
<dbReference type="Proteomes" id="UP000823388">
    <property type="component" value="Chromosome 8K"/>
</dbReference>
<dbReference type="EMBL" id="CM029051">
    <property type="protein sequence ID" value="KAG2562400.1"/>
    <property type="molecule type" value="Genomic_DNA"/>
</dbReference>
<keyword evidence="3" id="KW-1185">Reference proteome</keyword>
<comment type="caution">
    <text evidence="2">The sequence shown here is derived from an EMBL/GenBank/DDBJ whole genome shotgun (WGS) entry which is preliminary data.</text>
</comment>
<sequence>MSAASLCAITCALSCSPFSDSITSLTLASTSSAVTRPCCHPTISTPTPYSSTMNTLFIFCSTYRVQQSIGTPAVIPSSTEFHPQCVTNAPVARWWSTSTCGAHSLTMRPRLWVLPKKASGRRASRSGSAQGSDGFSRSSWEGALTTHRNRWPDLSRPAAISLSCASEWLPVPTLPKQRNTTL</sequence>
<evidence type="ECO:0000313" key="3">
    <source>
        <dbReference type="Proteomes" id="UP000823388"/>
    </source>
</evidence>